<proteinExistence type="predicted"/>
<dbReference type="InterPro" id="IPR001296">
    <property type="entry name" value="Glyco_trans_1"/>
</dbReference>
<dbReference type="GO" id="GO:0016757">
    <property type="term" value="F:glycosyltransferase activity"/>
    <property type="evidence" value="ECO:0007669"/>
    <property type="project" value="InterPro"/>
</dbReference>
<dbReference type="InterPro" id="IPR028098">
    <property type="entry name" value="Glyco_trans_4-like_N"/>
</dbReference>
<feature type="domain" description="Glycosyltransferase subfamily 4-like N-terminal" evidence="3">
    <location>
        <begin position="46"/>
        <end position="159"/>
    </location>
</feature>
<feature type="domain" description="Glycosyl transferase family 1" evidence="2">
    <location>
        <begin position="173"/>
        <end position="327"/>
    </location>
</feature>
<dbReference type="GO" id="GO:0009103">
    <property type="term" value="P:lipopolysaccharide biosynthetic process"/>
    <property type="evidence" value="ECO:0007669"/>
    <property type="project" value="TreeGrafter"/>
</dbReference>
<reference evidence="4" key="1">
    <citation type="submission" date="2020-08" db="EMBL/GenBank/DDBJ databases">
        <title>Genome public.</title>
        <authorList>
            <person name="Liu C."/>
            <person name="Sun Q."/>
        </authorList>
    </citation>
    <scope>NUCLEOTIDE SEQUENCE</scope>
    <source>
        <strain evidence="4">N12</strain>
    </source>
</reference>
<sequence>MDNTIIFDCERMKYPNTGLYFFCDMLAEGLSEESLKHEEKLAFYVPKGLKNRWGAKYAYKIVHKIHKLFIPCNSNIKVWHTTYQLSSYIPNNKKLVLTIHDLNFLYEKKKSKQGKCLRKLQRIVDKADYIVTISETTRKDLLEHIDLKGKPIEVIYNGRNVYTGDYVQPTEVPQRPFLFTVGTVLPKKNFHVLPCLLEDNDYELIIAGVRSEYEERIMKEAVKFGVEDRVKIIGTIPEAEKHWYLLHCKAFLFPSIAEGFGLPVIEAMYYQKPIFLSDHTCLPEIGGEFAYYFNSEFNEAQMQAEFKQGMDDFENGGIDKEKMKEHALRFSWKTAAKRYWEIYLKLMNEKECV</sequence>
<organism evidence="4 5">
    <name type="scientific">Jilunia laotingensis</name>
    <dbReference type="NCBI Taxonomy" id="2763675"/>
    <lineage>
        <taxon>Bacteria</taxon>
        <taxon>Pseudomonadati</taxon>
        <taxon>Bacteroidota</taxon>
        <taxon>Bacteroidia</taxon>
        <taxon>Bacteroidales</taxon>
        <taxon>Bacteroidaceae</taxon>
        <taxon>Jilunia</taxon>
    </lineage>
</organism>
<dbReference type="AlphaFoldDB" id="A0A926IQC5"/>
<evidence type="ECO:0000313" key="5">
    <source>
        <dbReference type="Proteomes" id="UP000651085"/>
    </source>
</evidence>
<comment type="caution">
    <text evidence="4">The sequence shown here is derived from an EMBL/GenBank/DDBJ whole genome shotgun (WGS) entry which is preliminary data.</text>
</comment>
<dbReference type="RefSeq" id="WP_262433747.1">
    <property type="nucleotide sequence ID" value="NZ_JACRTF010000001.1"/>
</dbReference>
<keyword evidence="1" id="KW-0808">Transferase</keyword>
<evidence type="ECO:0000259" key="3">
    <source>
        <dbReference type="Pfam" id="PF13439"/>
    </source>
</evidence>
<dbReference type="PANTHER" id="PTHR46401">
    <property type="entry name" value="GLYCOSYLTRANSFERASE WBBK-RELATED"/>
    <property type="match status" value="1"/>
</dbReference>
<accession>A0A926IQC5</accession>
<evidence type="ECO:0000259" key="2">
    <source>
        <dbReference type="Pfam" id="PF00534"/>
    </source>
</evidence>
<dbReference type="Proteomes" id="UP000651085">
    <property type="component" value="Unassembled WGS sequence"/>
</dbReference>
<dbReference type="CDD" id="cd03809">
    <property type="entry name" value="GT4_MtfB-like"/>
    <property type="match status" value="1"/>
</dbReference>
<keyword evidence="5" id="KW-1185">Reference proteome</keyword>
<dbReference type="Gene3D" id="3.40.50.2000">
    <property type="entry name" value="Glycogen Phosphorylase B"/>
    <property type="match status" value="2"/>
</dbReference>
<name>A0A926IQC5_9BACT</name>
<evidence type="ECO:0000313" key="4">
    <source>
        <dbReference type="EMBL" id="MBC8592573.1"/>
    </source>
</evidence>
<protein>
    <submittedName>
        <fullName evidence="4">Glycosyltransferase family 4 protein</fullName>
    </submittedName>
</protein>
<dbReference type="PANTHER" id="PTHR46401:SF2">
    <property type="entry name" value="GLYCOSYLTRANSFERASE WBBK-RELATED"/>
    <property type="match status" value="1"/>
</dbReference>
<dbReference type="Pfam" id="PF00534">
    <property type="entry name" value="Glycos_transf_1"/>
    <property type="match status" value="1"/>
</dbReference>
<gene>
    <name evidence="4" type="ORF">H8744_04790</name>
</gene>
<dbReference type="SUPFAM" id="SSF53756">
    <property type="entry name" value="UDP-Glycosyltransferase/glycogen phosphorylase"/>
    <property type="match status" value="1"/>
</dbReference>
<dbReference type="EMBL" id="JACRTF010000001">
    <property type="protein sequence ID" value="MBC8592573.1"/>
    <property type="molecule type" value="Genomic_DNA"/>
</dbReference>
<evidence type="ECO:0000256" key="1">
    <source>
        <dbReference type="ARBA" id="ARBA00022679"/>
    </source>
</evidence>
<dbReference type="Pfam" id="PF13439">
    <property type="entry name" value="Glyco_transf_4"/>
    <property type="match status" value="1"/>
</dbReference>